<evidence type="ECO:0000313" key="1">
    <source>
        <dbReference type="EMBL" id="EKN07524.1"/>
    </source>
</evidence>
<organism evidence="1 2">
    <name type="scientific">Parabacteroides johnsonii CL02T12C29</name>
    <dbReference type="NCBI Taxonomy" id="999419"/>
    <lineage>
        <taxon>Bacteria</taxon>
        <taxon>Pseudomonadati</taxon>
        <taxon>Bacteroidota</taxon>
        <taxon>Bacteroidia</taxon>
        <taxon>Bacteroidales</taxon>
        <taxon>Tannerellaceae</taxon>
        <taxon>Parabacteroides</taxon>
    </lineage>
</organism>
<evidence type="ECO:0000313" key="2">
    <source>
        <dbReference type="Proteomes" id="UP000001218"/>
    </source>
</evidence>
<reference evidence="1 2" key="1">
    <citation type="submission" date="2012-02" db="EMBL/GenBank/DDBJ databases">
        <title>The Genome Sequence of Parabacteroides johnsonii CL02T12C29.</title>
        <authorList>
            <consortium name="The Broad Institute Genome Sequencing Platform"/>
            <person name="Earl A."/>
            <person name="Ward D."/>
            <person name="Feldgarden M."/>
            <person name="Gevers D."/>
            <person name="Zitomersky N.L."/>
            <person name="Coyne M.J."/>
            <person name="Comstock L.E."/>
            <person name="Young S.K."/>
            <person name="Zeng Q."/>
            <person name="Gargeya S."/>
            <person name="Fitzgerald M."/>
            <person name="Haas B."/>
            <person name="Abouelleil A."/>
            <person name="Alvarado L."/>
            <person name="Arachchi H.M."/>
            <person name="Berlin A."/>
            <person name="Chapman S.B."/>
            <person name="Gearin G."/>
            <person name="Goldberg J."/>
            <person name="Griggs A."/>
            <person name="Gujja S."/>
            <person name="Hansen M."/>
            <person name="Heiman D."/>
            <person name="Howarth C."/>
            <person name="Larimer J."/>
            <person name="Lui A."/>
            <person name="MacDonald P.J.P."/>
            <person name="McCowen C."/>
            <person name="Montmayeur A."/>
            <person name="Murphy C."/>
            <person name="Neiman D."/>
            <person name="Pearson M."/>
            <person name="Priest M."/>
            <person name="Roberts A."/>
            <person name="Saif S."/>
            <person name="Shea T."/>
            <person name="Sisk P."/>
            <person name="Stolte C."/>
            <person name="Sykes S."/>
            <person name="Wortman J."/>
            <person name="Nusbaum C."/>
            <person name="Birren B."/>
        </authorList>
    </citation>
    <scope>NUCLEOTIDE SEQUENCE [LARGE SCALE GENOMIC DNA]</scope>
    <source>
        <strain evidence="1 2">CL02T12C29</strain>
    </source>
</reference>
<proteinExistence type="predicted"/>
<accession>K5YWL5</accession>
<gene>
    <name evidence="1" type="ORF">HMPREF1077_02636</name>
</gene>
<dbReference type="HOGENOM" id="CLU_1625488_0_0_10"/>
<comment type="caution">
    <text evidence="1">The sequence shown here is derived from an EMBL/GenBank/DDBJ whole genome shotgun (WGS) entry which is preliminary data.</text>
</comment>
<dbReference type="Proteomes" id="UP000001218">
    <property type="component" value="Unassembled WGS sequence"/>
</dbReference>
<dbReference type="EMBL" id="AGZP01000027">
    <property type="protein sequence ID" value="EKN07524.1"/>
    <property type="molecule type" value="Genomic_DNA"/>
</dbReference>
<dbReference type="RefSeq" id="WP_008157388.1">
    <property type="nucleotide sequence ID" value="NZ_JH976467.1"/>
</dbReference>
<dbReference type="AlphaFoldDB" id="K5YWL5"/>
<sequence length="163" mass="18457">MHEGKQVKQPVSRVIQQAEGKGTQQFKLKDKRINGVVQKRTAELHPIRNSMGNIIQFTPPKKFVPYTGETFSTPSHKLSRSITFNSVSYQFTQGFIDEHPIYGGTIISVEKDLFKNDSHPENPYTLKFTMTGYSSSTSTTLANIVTYGFSNTNKITHMDNQQH</sequence>
<name>K5YWL5_9BACT</name>
<protein>
    <submittedName>
        <fullName evidence="1">Uncharacterized protein</fullName>
    </submittedName>
</protein>